<dbReference type="PANTHER" id="PTHR11067:SF9">
    <property type="entry name" value="INOSINE TRIPHOSPHATE PYROPHOSPHATASE"/>
    <property type="match status" value="1"/>
</dbReference>
<dbReference type="GO" id="GO:0005737">
    <property type="term" value="C:cytoplasm"/>
    <property type="evidence" value="ECO:0007669"/>
    <property type="project" value="TreeGrafter"/>
</dbReference>
<protein>
    <submittedName>
        <fullName evidence="4">XTP/dITP diphosphatase</fullName>
    </submittedName>
</protein>
<accession>A0A520KTC7</accession>
<dbReference type="PANTHER" id="PTHR11067">
    <property type="entry name" value="INOSINE TRIPHOSPHATE PYROPHOSPHATASE/HAM1 PROTEIN"/>
    <property type="match status" value="1"/>
</dbReference>
<name>A0A520KTC7_METT2</name>
<dbReference type="GO" id="GO:0047429">
    <property type="term" value="F:nucleoside triphosphate diphosphatase activity"/>
    <property type="evidence" value="ECO:0007669"/>
    <property type="project" value="InterPro"/>
</dbReference>
<evidence type="ECO:0000256" key="2">
    <source>
        <dbReference type="ARBA" id="ARBA00022801"/>
    </source>
</evidence>
<dbReference type="NCBIfam" id="NF011396">
    <property type="entry name" value="PRK14821.1"/>
    <property type="match status" value="1"/>
</dbReference>
<reference evidence="4 5" key="1">
    <citation type="journal article" date="2019" name="Nat. Microbiol.">
        <title>Wide diversity of methane and short-chain alkane metabolisms in uncultured archaea.</title>
        <authorList>
            <person name="Borrel G."/>
            <person name="Adam P.S."/>
            <person name="McKay L.J."/>
            <person name="Chen L.X."/>
            <person name="Sierra-Garcia I.N."/>
            <person name="Sieber C.M."/>
            <person name="Letourneur Q."/>
            <person name="Ghozlane A."/>
            <person name="Andersen G.L."/>
            <person name="Li W.J."/>
            <person name="Hallam S.J."/>
            <person name="Muyzer G."/>
            <person name="de Oliveira V.M."/>
            <person name="Inskeep W.P."/>
            <person name="Banfield J.F."/>
            <person name="Gribaldo S."/>
        </authorList>
    </citation>
    <scope>NUCLEOTIDE SEQUENCE [LARGE SCALE GENOMIC DNA]</scope>
    <source>
        <strain evidence="4">NM1a</strain>
    </source>
</reference>
<proteinExistence type="inferred from homology"/>
<keyword evidence="2 3" id="KW-0378">Hydrolase</keyword>
<dbReference type="Pfam" id="PF01725">
    <property type="entry name" value="Ham1p_like"/>
    <property type="match status" value="1"/>
</dbReference>
<dbReference type="Proteomes" id="UP000317158">
    <property type="component" value="Unassembled WGS sequence"/>
</dbReference>
<evidence type="ECO:0000256" key="3">
    <source>
        <dbReference type="RuleBase" id="RU003781"/>
    </source>
</evidence>
<dbReference type="AlphaFoldDB" id="A0A520KTC7"/>
<dbReference type="CDD" id="cd00515">
    <property type="entry name" value="HAM1"/>
    <property type="match status" value="1"/>
</dbReference>
<comment type="caution">
    <text evidence="4">The sequence shown here is derived from an EMBL/GenBank/DDBJ whole genome shotgun (WGS) entry which is preliminary data.</text>
</comment>
<sequence length="186" mass="21388">MSRLRFATSNKGKFYEVKDLLSEYDIEMFNVGYPEIQASDLEDVAYYGITYLWNNYGGDIFLEDSGLFIHKLNGFPGVFSSYVHDTIGNKGILRLLSGEKDRRAYFKSVISYCNKKGDIKLFSGRVDGFIFHEERGKNGFGFDPIFLYNGRTFGEIPLDDKNKKSHRGSAVSEFKKFLENNFKEVL</sequence>
<evidence type="ECO:0000313" key="5">
    <source>
        <dbReference type="Proteomes" id="UP000317158"/>
    </source>
</evidence>
<dbReference type="InterPro" id="IPR002637">
    <property type="entry name" value="RdgB/HAM1"/>
</dbReference>
<dbReference type="NCBIfam" id="TIGR00042">
    <property type="entry name" value="RdgB/HAM1 family non-canonical purine NTP pyrophosphatase"/>
    <property type="match status" value="1"/>
</dbReference>
<evidence type="ECO:0000313" key="4">
    <source>
        <dbReference type="EMBL" id="RZN65232.1"/>
    </source>
</evidence>
<dbReference type="GO" id="GO:0009143">
    <property type="term" value="P:nucleoside triphosphate catabolic process"/>
    <property type="evidence" value="ECO:0007669"/>
    <property type="project" value="InterPro"/>
</dbReference>
<comment type="similarity">
    <text evidence="1 3">Belongs to the HAM1 NTPase family.</text>
</comment>
<evidence type="ECO:0000256" key="1">
    <source>
        <dbReference type="ARBA" id="ARBA00008023"/>
    </source>
</evidence>
<dbReference type="SUPFAM" id="SSF52972">
    <property type="entry name" value="ITPase-like"/>
    <property type="match status" value="1"/>
</dbReference>
<dbReference type="InterPro" id="IPR029001">
    <property type="entry name" value="ITPase-like_fam"/>
</dbReference>
<organism evidence="4 5">
    <name type="scientific">Methanoliparum thermophilum</name>
    <dbReference type="NCBI Taxonomy" id="2491083"/>
    <lineage>
        <taxon>Archaea</taxon>
        <taxon>Methanobacteriati</taxon>
        <taxon>Methanobacteriota</taxon>
        <taxon>Candidatus Methanoliparia</taxon>
        <taxon>Candidatus Methanoliparales</taxon>
        <taxon>Candidatus Methanoliparaceae</taxon>
        <taxon>Candidatus Methanoliparum</taxon>
    </lineage>
</organism>
<dbReference type="EMBL" id="RXIF01000003">
    <property type="protein sequence ID" value="RZN65232.1"/>
    <property type="molecule type" value="Genomic_DNA"/>
</dbReference>
<dbReference type="Gene3D" id="3.90.950.10">
    <property type="match status" value="1"/>
</dbReference>
<gene>
    <name evidence="4" type="ORF">EF806_01565</name>
</gene>